<comment type="similarity">
    <text evidence="2">Belongs to the class-II fumarase/aspartase family.</text>
</comment>
<dbReference type="Pfam" id="PF00206">
    <property type="entry name" value="Lyase_1"/>
    <property type="match status" value="1"/>
</dbReference>
<keyword evidence="1 4" id="KW-0456">Lyase</keyword>
<dbReference type="PRINTS" id="PR00145">
    <property type="entry name" value="ARGSUCLYASE"/>
</dbReference>
<evidence type="ECO:0000313" key="4">
    <source>
        <dbReference type="EMBL" id="MFC4472737.1"/>
    </source>
</evidence>
<reference evidence="5" key="1">
    <citation type="journal article" date="2019" name="Int. J. Syst. Evol. Microbiol.">
        <title>The Global Catalogue of Microorganisms (GCM) 10K type strain sequencing project: providing services to taxonomists for standard genome sequencing and annotation.</title>
        <authorList>
            <consortium name="The Broad Institute Genomics Platform"/>
            <consortium name="The Broad Institute Genome Sequencing Center for Infectious Disease"/>
            <person name="Wu L."/>
            <person name="Ma J."/>
        </authorList>
    </citation>
    <scope>NUCLEOTIDE SEQUENCE [LARGE SCALE GENOMIC DNA]</scope>
    <source>
        <strain evidence="5">DT43</strain>
    </source>
</reference>
<keyword evidence="5" id="KW-1185">Reference proteome</keyword>
<sequence>MTRSTVFDSFLFRDLFGTAEMRAVFCDRAYVDQVVRVEVALAQAEARVGVIPRHSADVIAASCDPARLDRDRLRRDTETVGYPILPIVEQLAEQCGDAGGYVHWGATTQDIMDTATVLQCAEGLTLVSDALDRLRAHLRHLAAEHIDTVTAGRTHLQHALPVTFGYRVAVWLSALDRHADRLTAVQERDLMVQFGGAAGTLASLGPGPAGLRVRAELAAELGLRDPEITWHVARDGLAEIVGLLAAIGASVGKIGTDVALMCSTEFGELAEPFVPGRGASSTMPQKRNPISSELMVAAAKLLRDKSSAMLDAMMQDFERATGPWHVEWAVIPEAFLLLASSLSQAEQAMAGLHVDAERMRANLGLTGGLIAAEAVMMALAPEIGRQHAHKLVYAACSRVRHTGTELAVELRKDPDVAAILGDDRIDALCHPAGYLGSARAMVRSAVGVAAERTDAEDRGGSRQFKTCE</sequence>
<organism evidence="4 5">
    <name type="scientific">Streptomyces xiangluensis</name>
    <dbReference type="NCBI Taxonomy" id="2665720"/>
    <lineage>
        <taxon>Bacteria</taxon>
        <taxon>Bacillati</taxon>
        <taxon>Actinomycetota</taxon>
        <taxon>Actinomycetes</taxon>
        <taxon>Kitasatosporales</taxon>
        <taxon>Streptomycetaceae</taxon>
        <taxon>Streptomyces</taxon>
    </lineage>
</organism>
<dbReference type="Gene3D" id="1.20.200.10">
    <property type="entry name" value="Fumarase/aspartase (Central domain)"/>
    <property type="match status" value="1"/>
</dbReference>
<dbReference type="RefSeq" id="WP_386357052.1">
    <property type="nucleotide sequence ID" value="NZ_JBHSFG010000125.1"/>
</dbReference>
<dbReference type="SUPFAM" id="SSF48557">
    <property type="entry name" value="L-aspartase-like"/>
    <property type="match status" value="1"/>
</dbReference>
<dbReference type="InterPro" id="IPR008948">
    <property type="entry name" value="L-Aspartase-like"/>
</dbReference>
<evidence type="ECO:0000259" key="3">
    <source>
        <dbReference type="SMART" id="SM00998"/>
    </source>
</evidence>
<proteinExistence type="inferred from homology"/>
<gene>
    <name evidence="4" type="ORF">ACFPH6_51215</name>
</gene>
<dbReference type="SMART" id="SM00998">
    <property type="entry name" value="ADSL_C"/>
    <property type="match status" value="1"/>
</dbReference>
<dbReference type="GO" id="GO:0016829">
    <property type="term" value="F:lyase activity"/>
    <property type="evidence" value="ECO:0007669"/>
    <property type="project" value="UniProtKB-KW"/>
</dbReference>
<dbReference type="Proteomes" id="UP001596012">
    <property type="component" value="Unassembled WGS sequence"/>
</dbReference>
<evidence type="ECO:0000313" key="5">
    <source>
        <dbReference type="Proteomes" id="UP001596012"/>
    </source>
</evidence>
<dbReference type="PANTHER" id="PTHR43172:SF2">
    <property type="entry name" value="ADENYLOSUCCINATE LYASE C-TERMINAL DOMAIN-CONTAINING PROTEIN"/>
    <property type="match status" value="1"/>
</dbReference>
<dbReference type="EMBL" id="JBHSFG010000125">
    <property type="protein sequence ID" value="MFC4472737.1"/>
    <property type="molecule type" value="Genomic_DNA"/>
</dbReference>
<dbReference type="Gene3D" id="1.10.275.10">
    <property type="entry name" value="Fumarase/aspartase (N-terminal domain)"/>
    <property type="match status" value="1"/>
</dbReference>
<dbReference type="PRINTS" id="PR00149">
    <property type="entry name" value="FUMRATELYASE"/>
</dbReference>
<dbReference type="InterPro" id="IPR024083">
    <property type="entry name" value="Fumarase/histidase_N"/>
</dbReference>
<protein>
    <submittedName>
        <fullName evidence="4">Adenylosuccinate lyase family protein</fullName>
    </submittedName>
</protein>
<evidence type="ECO:0000256" key="2">
    <source>
        <dbReference type="ARBA" id="ARBA00034772"/>
    </source>
</evidence>
<dbReference type="Gene3D" id="1.10.40.30">
    <property type="entry name" value="Fumarase/aspartase (C-terminal domain)"/>
    <property type="match status" value="1"/>
</dbReference>
<dbReference type="CDD" id="cd01597">
    <property type="entry name" value="pCLME"/>
    <property type="match status" value="1"/>
</dbReference>
<dbReference type="InterPro" id="IPR019468">
    <property type="entry name" value="AdenyloSucc_lyase_C"/>
</dbReference>
<dbReference type="PANTHER" id="PTHR43172">
    <property type="entry name" value="ADENYLOSUCCINATE LYASE"/>
    <property type="match status" value="1"/>
</dbReference>
<dbReference type="InterPro" id="IPR022761">
    <property type="entry name" value="Fumarate_lyase_N"/>
</dbReference>
<dbReference type="Pfam" id="PF10397">
    <property type="entry name" value="ADSL_C"/>
    <property type="match status" value="1"/>
</dbReference>
<evidence type="ECO:0000256" key="1">
    <source>
        <dbReference type="ARBA" id="ARBA00023239"/>
    </source>
</evidence>
<accession>A0ABV8Z5K4</accession>
<feature type="domain" description="Adenylosuccinate lyase C-terminal" evidence="3">
    <location>
        <begin position="367"/>
        <end position="446"/>
    </location>
</feature>
<dbReference type="InterPro" id="IPR000362">
    <property type="entry name" value="Fumarate_lyase_fam"/>
</dbReference>
<name>A0ABV8Z5K4_9ACTN</name>
<comment type="caution">
    <text evidence="4">The sequence shown here is derived from an EMBL/GenBank/DDBJ whole genome shotgun (WGS) entry which is preliminary data.</text>
</comment>